<protein>
    <submittedName>
        <fullName evidence="2">Uncharacterized protein</fullName>
    </submittedName>
</protein>
<dbReference type="EMBL" id="JARK01001390">
    <property type="protein sequence ID" value="EYC10600.1"/>
    <property type="molecule type" value="Genomic_DNA"/>
</dbReference>
<sequence>MNDVANDLRRAADEPSQCFILPDSSGTNLPTPEGWMACLATGAIEPSTKCVRSEPLTTAPRQPLTTRPNRTDIHTNYDTSMEVDSAFDAS</sequence>
<evidence type="ECO:0000313" key="3">
    <source>
        <dbReference type="Proteomes" id="UP000024635"/>
    </source>
</evidence>
<reference evidence="3" key="1">
    <citation type="journal article" date="2015" name="Nat. Genet.">
        <title>The genome and transcriptome of the zoonotic hookworm Ancylostoma ceylanicum identify infection-specific gene families.</title>
        <authorList>
            <person name="Schwarz E.M."/>
            <person name="Hu Y."/>
            <person name="Antoshechkin I."/>
            <person name="Miller M.M."/>
            <person name="Sternberg P.W."/>
            <person name="Aroian R.V."/>
        </authorList>
    </citation>
    <scope>NUCLEOTIDE SEQUENCE</scope>
    <source>
        <strain evidence="3">HY135</strain>
    </source>
</reference>
<proteinExistence type="predicted"/>
<feature type="compositionally biased region" description="Polar residues" evidence="1">
    <location>
        <begin position="55"/>
        <end position="68"/>
    </location>
</feature>
<dbReference type="Proteomes" id="UP000024635">
    <property type="component" value="Unassembled WGS sequence"/>
</dbReference>
<evidence type="ECO:0000313" key="2">
    <source>
        <dbReference type="EMBL" id="EYC10600.1"/>
    </source>
</evidence>
<gene>
    <name evidence="2" type="primary">Acey_s0054.g2452</name>
    <name evidence="2" type="ORF">Y032_0054g2452</name>
</gene>
<keyword evidence="3" id="KW-1185">Reference proteome</keyword>
<dbReference type="AlphaFoldDB" id="A0A016U633"/>
<evidence type="ECO:0000256" key="1">
    <source>
        <dbReference type="SAM" id="MobiDB-lite"/>
    </source>
</evidence>
<name>A0A016U633_9BILA</name>
<feature type="region of interest" description="Disordered" evidence="1">
    <location>
        <begin position="52"/>
        <end position="90"/>
    </location>
</feature>
<comment type="caution">
    <text evidence="2">The sequence shown here is derived from an EMBL/GenBank/DDBJ whole genome shotgun (WGS) entry which is preliminary data.</text>
</comment>
<accession>A0A016U633</accession>
<organism evidence="2 3">
    <name type="scientific">Ancylostoma ceylanicum</name>
    <dbReference type="NCBI Taxonomy" id="53326"/>
    <lineage>
        <taxon>Eukaryota</taxon>
        <taxon>Metazoa</taxon>
        <taxon>Ecdysozoa</taxon>
        <taxon>Nematoda</taxon>
        <taxon>Chromadorea</taxon>
        <taxon>Rhabditida</taxon>
        <taxon>Rhabditina</taxon>
        <taxon>Rhabditomorpha</taxon>
        <taxon>Strongyloidea</taxon>
        <taxon>Ancylostomatidae</taxon>
        <taxon>Ancylostomatinae</taxon>
        <taxon>Ancylostoma</taxon>
    </lineage>
</organism>